<feature type="domain" description="DUF3835" evidence="3">
    <location>
        <begin position="519"/>
        <end position="594"/>
    </location>
</feature>
<protein>
    <recommendedName>
        <fullName evidence="3">DUF3835 domain-containing protein</fullName>
    </recommendedName>
</protein>
<feature type="compositionally biased region" description="Polar residues" evidence="2">
    <location>
        <begin position="459"/>
        <end position="469"/>
    </location>
</feature>
<evidence type="ECO:0000313" key="4">
    <source>
        <dbReference type="EMBL" id="KAK7995914.1"/>
    </source>
</evidence>
<feature type="region of interest" description="Disordered" evidence="2">
    <location>
        <begin position="562"/>
        <end position="597"/>
    </location>
</feature>
<dbReference type="PANTHER" id="PTHR15111:SF0">
    <property type="entry name" value="UNCONVENTIONAL PREFOLDIN RPB5 INTERACTOR 1"/>
    <property type="match status" value="1"/>
</dbReference>
<accession>A0ABR1R266</accession>
<dbReference type="Pfam" id="PF12927">
    <property type="entry name" value="DUF3835"/>
    <property type="match status" value="1"/>
</dbReference>
<evidence type="ECO:0000259" key="3">
    <source>
        <dbReference type="Pfam" id="PF12927"/>
    </source>
</evidence>
<evidence type="ECO:0000256" key="2">
    <source>
        <dbReference type="SAM" id="MobiDB-lite"/>
    </source>
</evidence>
<gene>
    <name evidence="4" type="ORF">PG991_015381</name>
</gene>
<feature type="region of interest" description="Disordered" evidence="2">
    <location>
        <begin position="308"/>
        <end position="346"/>
    </location>
</feature>
<name>A0ABR1R266_9PEZI</name>
<feature type="coiled-coil region" evidence="1">
    <location>
        <begin position="7"/>
        <end position="44"/>
    </location>
</feature>
<reference evidence="4 5" key="1">
    <citation type="submission" date="2023-01" db="EMBL/GenBank/DDBJ databases">
        <title>Analysis of 21 Apiospora genomes using comparative genomics revels a genus with tremendous synthesis potential of carbohydrate active enzymes and secondary metabolites.</title>
        <authorList>
            <person name="Sorensen T."/>
        </authorList>
    </citation>
    <scope>NUCLEOTIDE SEQUENCE [LARGE SCALE GENOMIC DNA]</scope>
    <source>
        <strain evidence="4 5">CBS 20057</strain>
    </source>
</reference>
<dbReference type="EMBL" id="JAQQWI010000022">
    <property type="protein sequence ID" value="KAK7995914.1"/>
    <property type="molecule type" value="Genomic_DNA"/>
</dbReference>
<organism evidence="4 5">
    <name type="scientific">Apiospora marii</name>
    <dbReference type="NCBI Taxonomy" id="335849"/>
    <lineage>
        <taxon>Eukaryota</taxon>
        <taxon>Fungi</taxon>
        <taxon>Dikarya</taxon>
        <taxon>Ascomycota</taxon>
        <taxon>Pezizomycotina</taxon>
        <taxon>Sordariomycetes</taxon>
        <taxon>Xylariomycetidae</taxon>
        <taxon>Amphisphaeriales</taxon>
        <taxon>Apiosporaceae</taxon>
        <taxon>Apiospora</taxon>
    </lineage>
</organism>
<dbReference type="InterPro" id="IPR024325">
    <property type="entry name" value="DUF3835"/>
</dbReference>
<dbReference type="Proteomes" id="UP001396898">
    <property type="component" value="Unassembled WGS sequence"/>
</dbReference>
<dbReference type="InterPro" id="IPR052255">
    <property type="entry name" value="RNA_pol_II_subunit5-mediator"/>
</dbReference>
<evidence type="ECO:0000256" key="1">
    <source>
        <dbReference type="SAM" id="Coils"/>
    </source>
</evidence>
<evidence type="ECO:0000313" key="5">
    <source>
        <dbReference type="Proteomes" id="UP001396898"/>
    </source>
</evidence>
<feature type="region of interest" description="Disordered" evidence="2">
    <location>
        <begin position="423"/>
        <end position="542"/>
    </location>
</feature>
<keyword evidence="5" id="KW-1185">Reference proteome</keyword>
<feature type="compositionally biased region" description="Basic and acidic residues" evidence="2">
    <location>
        <begin position="262"/>
        <end position="274"/>
    </location>
</feature>
<sequence length="597" mass="65913">MSTASSFIDVERHRQTLEQNLVKLEEALDEWRQWKSEYESLKKQVSSLPANAPSLTSTREAYHGDLVDEKELRDIFGKDDSKSAQQVISVLTNRIDYVSKNISSLEIQLEAAQNKFAAADVFSNPNAADEGGLPITEIMEELDDDDNVLSYSLQTPADNQAKLLEALKKAGLRPNDNFPSSETPVEDEAEARAIAIKNEAEARANALKNRQIKVPMRPKAPAQSAPNDKPKKGVSFAEDTEIVGEEPKDEVQRTQNADQIEELMRQAKAQEEIISKPVIPTDESEEEAQLRRDMLSYNLSELNPVVAELTLEEGDYSGDDFDSEEYSDEEEDEDDEDQWGRSTQSFIDDDYRQKMIEIQERLLGGQKASQDPSTKLYAEDNDGDLQGIGRITVKKDESPATTGDLPVYKTKGVRFAPSLDVADAAKTSQAKPVEKPAEEPAAIPFVEPLSTEIVERKSSATANPSQNPAPSKKASRFKSNRAAGPPTHGPISSAGIPILPETPPTHSPIAPSGPEGKTMADAVLERDSSSTPKEPDELDAGLLRQEAATEYYKMRNRLIQKQGGFMKEDDSPIQPLDEEEGGPKRMSRFRAARLAKS</sequence>
<feature type="region of interest" description="Disordered" evidence="2">
    <location>
        <begin position="208"/>
        <end position="292"/>
    </location>
</feature>
<feature type="compositionally biased region" description="Basic residues" evidence="2">
    <location>
        <begin position="585"/>
        <end position="597"/>
    </location>
</feature>
<comment type="caution">
    <text evidence="4">The sequence shown here is derived from an EMBL/GenBank/DDBJ whole genome shotgun (WGS) entry which is preliminary data.</text>
</comment>
<keyword evidence="1" id="KW-0175">Coiled coil</keyword>
<dbReference type="InterPro" id="IPR039553">
    <property type="entry name" value="Prefoldin-like"/>
</dbReference>
<feature type="region of interest" description="Disordered" evidence="2">
    <location>
        <begin position="361"/>
        <end position="384"/>
    </location>
</feature>
<proteinExistence type="predicted"/>
<feature type="compositionally biased region" description="Acidic residues" evidence="2">
    <location>
        <begin position="310"/>
        <end position="337"/>
    </location>
</feature>
<dbReference type="Pfam" id="PF13758">
    <property type="entry name" value="Prefoldin_3"/>
    <property type="match status" value="1"/>
</dbReference>
<dbReference type="PANTHER" id="PTHR15111">
    <property type="entry name" value="RNA POLYMERASE II SUBUNIT 5-MEDIATING PROTEIN NNX3"/>
    <property type="match status" value="1"/>
</dbReference>